<gene>
    <name evidence="1" type="ORF">HELGO_WM27519</name>
</gene>
<dbReference type="AlphaFoldDB" id="A0A6S6UG94"/>
<accession>A0A6S6UG94</accession>
<evidence type="ECO:0008006" key="2">
    <source>
        <dbReference type="Google" id="ProtNLM"/>
    </source>
</evidence>
<sequence>MKKDNKPARLVFMLSVLLMTGVSGISLSGCTASRDRPPMYKHAYYSPYDYYYYPSIRVYFNVASGYYFYSNGVSWIRTRTLPTQYYLDSRDRVRIVIKSEKPYLWNAQHRVKYQARPVYHYDRSQDLKERRYHGSQHKKSHRR</sequence>
<name>A0A6S6UG94_9GAMM</name>
<evidence type="ECO:0000313" key="1">
    <source>
        <dbReference type="EMBL" id="CAA6828814.1"/>
    </source>
</evidence>
<proteinExistence type="predicted"/>
<organism evidence="1">
    <name type="scientific">uncultured Thiotrichaceae bacterium</name>
    <dbReference type="NCBI Taxonomy" id="298394"/>
    <lineage>
        <taxon>Bacteria</taxon>
        <taxon>Pseudomonadati</taxon>
        <taxon>Pseudomonadota</taxon>
        <taxon>Gammaproteobacteria</taxon>
        <taxon>Thiotrichales</taxon>
        <taxon>Thiotrichaceae</taxon>
        <taxon>environmental samples</taxon>
    </lineage>
</organism>
<protein>
    <recommendedName>
        <fullName evidence="2">Lipoprotein</fullName>
    </recommendedName>
</protein>
<dbReference type="PROSITE" id="PS51257">
    <property type="entry name" value="PROKAR_LIPOPROTEIN"/>
    <property type="match status" value="1"/>
</dbReference>
<dbReference type="EMBL" id="CACVAY010000152">
    <property type="protein sequence ID" value="CAA6828814.1"/>
    <property type="molecule type" value="Genomic_DNA"/>
</dbReference>
<reference evidence="1" key="1">
    <citation type="submission" date="2020-01" db="EMBL/GenBank/DDBJ databases">
        <authorList>
            <person name="Meier V. D."/>
            <person name="Meier V D."/>
        </authorList>
    </citation>
    <scope>NUCLEOTIDE SEQUENCE</scope>
    <source>
        <strain evidence="1">HLG_WM_MAG_07</strain>
    </source>
</reference>